<proteinExistence type="predicted"/>
<evidence type="ECO:0000256" key="1">
    <source>
        <dbReference type="SAM" id="Phobius"/>
    </source>
</evidence>
<dbReference type="RefSeq" id="WP_062703684.1">
    <property type="nucleotide sequence ID" value="NZ_LJOD01000064.1"/>
</dbReference>
<gene>
    <name evidence="2" type="ORF">AOB46_22775</name>
</gene>
<dbReference type="AlphaFoldDB" id="A0A0N0ITN9"/>
<keyword evidence="1" id="KW-0472">Membrane</keyword>
<evidence type="ECO:0000313" key="2">
    <source>
        <dbReference type="EMBL" id="KPE48923.1"/>
    </source>
</evidence>
<feature type="transmembrane region" description="Helical" evidence="1">
    <location>
        <begin position="30"/>
        <end position="53"/>
    </location>
</feature>
<protein>
    <submittedName>
        <fullName evidence="2">Uncharacterized protein</fullName>
    </submittedName>
</protein>
<organism evidence="2 3">
    <name type="scientific">Chryseobacterium indologenes</name>
    <name type="common">Flavobacterium indologenes</name>
    <dbReference type="NCBI Taxonomy" id="253"/>
    <lineage>
        <taxon>Bacteria</taxon>
        <taxon>Pseudomonadati</taxon>
        <taxon>Bacteroidota</taxon>
        <taxon>Flavobacteriia</taxon>
        <taxon>Flavobacteriales</taxon>
        <taxon>Weeksellaceae</taxon>
        <taxon>Chryseobacterium group</taxon>
        <taxon>Chryseobacterium</taxon>
    </lineage>
</organism>
<dbReference type="OrthoDB" id="1452610at2"/>
<evidence type="ECO:0000313" key="3">
    <source>
        <dbReference type="Proteomes" id="UP000037953"/>
    </source>
</evidence>
<dbReference type="PATRIC" id="fig|253.9.peg.4128"/>
<reference evidence="3" key="2">
    <citation type="submission" date="2015-09" db="EMBL/GenBank/DDBJ databases">
        <title>Draft genome sequence of a multidrug-resistant Chryseobacterium indologenes isolate from Malaysia.</title>
        <authorList>
            <person name="Yu C.Y."/>
            <person name="Ang G.Y."/>
            <person name="Chan K.-G."/>
        </authorList>
    </citation>
    <scope>NUCLEOTIDE SEQUENCE [LARGE SCALE GENOMIC DNA]</scope>
    <source>
        <strain evidence="3">CI_885</strain>
    </source>
</reference>
<keyword evidence="1" id="KW-1133">Transmembrane helix</keyword>
<feature type="transmembrane region" description="Helical" evidence="1">
    <location>
        <begin position="59"/>
        <end position="78"/>
    </location>
</feature>
<sequence length="133" mass="15629">MIKSFIKQWLFVNYCGQKIGQFKGADLKGALLNVMNVNISFIIYGIFLDIYILLGFRNFIVIAAIAIPFEFLVTRKLIKKYIMPLISLKELNELYNLTPRWKRIFYFISAIIILLCSVFSFFLLIISLKFFYS</sequence>
<keyword evidence="1" id="KW-0812">Transmembrane</keyword>
<comment type="caution">
    <text evidence="2">The sequence shown here is derived from an EMBL/GenBank/DDBJ whole genome shotgun (WGS) entry which is preliminary data.</text>
</comment>
<accession>A0A0N0ITN9</accession>
<feature type="transmembrane region" description="Helical" evidence="1">
    <location>
        <begin position="104"/>
        <end position="132"/>
    </location>
</feature>
<dbReference type="Proteomes" id="UP000037953">
    <property type="component" value="Unassembled WGS sequence"/>
</dbReference>
<dbReference type="EMBL" id="LJOD01000064">
    <property type="protein sequence ID" value="KPE48923.1"/>
    <property type="molecule type" value="Genomic_DNA"/>
</dbReference>
<name>A0A0N0ITN9_CHRID</name>
<reference evidence="2 3" key="1">
    <citation type="journal article" date="2015" name="Genom Data">
        <title>Draft genome sequence of a multidrug-resistant Chryseobacterium indologenes isolate from Malaysia.</title>
        <authorList>
            <person name="Yu C.Y."/>
            <person name="Ang G.Y."/>
            <person name="Cheng H.J."/>
            <person name="Cheong Y.M."/>
            <person name="Yin W.F."/>
            <person name="Chan K.G."/>
        </authorList>
    </citation>
    <scope>NUCLEOTIDE SEQUENCE [LARGE SCALE GENOMIC DNA]</scope>
    <source>
        <strain evidence="2 3">CI_885</strain>
    </source>
</reference>